<dbReference type="InterPro" id="IPR045857">
    <property type="entry name" value="O16G_dom_2"/>
</dbReference>
<accession>A0A1I7VKW1</accession>
<evidence type="ECO:0000259" key="4">
    <source>
        <dbReference type="SMART" id="SM00642"/>
    </source>
</evidence>
<keyword evidence="3" id="KW-1133">Transmembrane helix</keyword>
<feature type="transmembrane region" description="Helical" evidence="3">
    <location>
        <begin position="107"/>
        <end position="130"/>
    </location>
</feature>
<dbReference type="EC" id="3.2.1.20" evidence="2"/>
<dbReference type="PANTHER" id="PTHR10357">
    <property type="entry name" value="ALPHA-AMYLASE FAMILY MEMBER"/>
    <property type="match status" value="1"/>
</dbReference>
<dbReference type="Gene3D" id="3.20.20.80">
    <property type="entry name" value="Glycosidases"/>
    <property type="match status" value="2"/>
</dbReference>
<dbReference type="WBParaSite" id="EN70_3697">
    <property type="protein sequence ID" value="EN70_3697"/>
    <property type="gene ID" value="EN70_3697"/>
</dbReference>
<dbReference type="SUPFAM" id="SSF51445">
    <property type="entry name" value="(Trans)glycosidases"/>
    <property type="match status" value="1"/>
</dbReference>
<dbReference type="Proteomes" id="UP000095285">
    <property type="component" value="Unassembled WGS sequence"/>
</dbReference>
<reference evidence="6" key="2">
    <citation type="submission" date="2016-11" db="UniProtKB">
        <authorList>
            <consortium name="WormBaseParasite"/>
        </authorList>
    </citation>
    <scope>IDENTIFICATION</scope>
</reference>
<dbReference type="InterPro" id="IPR006047">
    <property type="entry name" value="GH13_cat_dom"/>
</dbReference>
<sequence length="657" mass="74802">MGLGAGIIFIDVMGDTILPGPQGKMPRTYEVDKERHTESYVTAVRGNDHKDAKTISVDESKDGIQMRACAPLLEDESVASKLGKKFRYTIAEMERYRNDPFWKTLRWLLFILFWLLWISMFVIAVLIVILSPGCALRAASNWWENAIIYQIWTPSFQDSDASGVGDFIGLTNRLENLRRLGVQVVWLNPFLHSDDFNDAVRDHLAVDPKLGINDDAYKLIDAVHDKGMKIVVSLPVSVTSKDHDWYRQSSQASLEQYANFSGYYHWRKTVEHGFFMSKHKNAFYMHFENRSNWPILNWQNTFVQENMFKIMSFWIDKGIDGFYLSGIEYLARMKSGSMADWPRIVDILRDIRNHVDTYVEKGSVSKTKQIVLFAARDNARENDKKELVLSGLNLVVDYELGSIGKDNKICNFAEGNVAECIHEIVTELVQFHATNNISAVWEFGNPHLSRIASRVKSQQQAELLTMLQLLLPGTSSIYYGDEIGMMDLPTEKLVPVQRGAMQWDDSANAGFSNAISASIMVHPDFADNNWARQYSSQHSQLKTFQKIARLRRRDEALNSGRTIIGQLMNSSFTITRYVKAEKTPIGNTYLGAFNFGKADTALPIQESNVMENKEIHQVMVFAFSSNAEQYYYHQVIDLSSGTVTIPPEQGVIFKFSS</sequence>
<evidence type="ECO:0000313" key="5">
    <source>
        <dbReference type="Proteomes" id="UP000095285"/>
    </source>
</evidence>
<proteinExistence type="predicted"/>
<evidence type="ECO:0000256" key="2">
    <source>
        <dbReference type="ARBA" id="ARBA00012741"/>
    </source>
</evidence>
<dbReference type="Gene3D" id="3.90.400.10">
    <property type="entry name" value="Oligo-1,6-glucosidase, Domain 2"/>
    <property type="match status" value="1"/>
</dbReference>
<evidence type="ECO:0000313" key="6">
    <source>
        <dbReference type="WBParaSite" id="EN70_3697"/>
    </source>
</evidence>
<dbReference type="GO" id="GO:0005975">
    <property type="term" value="P:carbohydrate metabolic process"/>
    <property type="evidence" value="ECO:0007669"/>
    <property type="project" value="InterPro"/>
</dbReference>
<dbReference type="SMART" id="SM00642">
    <property type="entry name" value="Aamy"/>
    <property type="match status" value="1"/>
</dbReference>
<keyword evidence="3" id="KW-0812">Transmembrane</keyword>
<dbReference type="STRING" id="7209.A0A1I7VKW1"/>
<name>A0A1I7VKW1_LOALO</name>
<keyword evidence="5" id="KW-1185">Reference proteome</keyword>
<dbReference type="InterPro" id="IPR017853">
    <property type="entry name" value="GH"/>
</dbReference>
<protein>
    <recommendedName>
        <fullName evidence="2">alpha-glucosidase</fullName>
        <ecNumber evidence="2">3.2.1.20</ecNumber>
    </recommendedName>
</protein>
<reference evidence="5" key="1">
    <citation type="submission" date="2012-04" db="EMBL/GenBank/DDBJ databases">
        <title>The Genome Sequence of Loa loa.</title>
        <authorList>
            <consortium name="The Broad Institute Genome Sequencing Platform"/>
            <consortium name="Broad Institute Genome Sequencing Center for Infectious Disease"/>
            <person name="Nutman T.B."/>
            <person name="Fink D.L."/>
            <person name="Russ C."/>
            <person name="Young S."/>
            <person name="Zeng Q."/>
            <person name="Gargeya S."/>
            <person name="Alvarado L."/>
            <person name="Berlin A."/>
            <person name="Chapman S.B."/>
            <person name="Chen Z."/>
            <person name="Freedman E."/>
            <person name="Gellesch M."/>
            <person name="Goldberg J."/>
            <person name="Griggs A."/>
            <person name="Gujja S."/>
            <person name="Heilman E.R."/>
            <person name="Heiman D."/>
            <person name="Howarth C."/>
            <person name="Mehta T."/>
            <person name="Neiman D."/>
            <person name="Pearson M."/>
            <person name="Roberts A."/>
            <person name="Saif S."/>
            <person name="Shea T."/>
            <person name="Shenoy N."/>
            <person name="Sisk P."/>
            <person name="Stolte C."/>
            <person name="Sykes S."/>
            <person name="White J."/>
            <person name="Yandava C."/>
            <person name="Haas B."/>
            <person name="Henn M.R."/>
            <person name="Nusbaum C."/>
            <person name="Birren B."/>
        </authorList>
    </citation>
    <scope>NUCLEOTIDE SEQUENCE [LARGE SCALE GENOMIC DNA]</scope>
</reference>
<evidence type="ECO:0000256" key="3">
    <source>
        <dbReference type="SAM" id="Phobius"/>
    </source>
</evidence>
<organism evidence="5 6">
    <name type="scientific">Loa loa</name>
    <name type="common">Eye worm</name>
    <name type="synonym">Filaria loa</name>
    <dbReference type="NCBI Taxonomy" id="7209"/>
    <lineage>
        <taxon>Eukaryota</taxon>
        <taxon>Metazoa</taxon>
        <taxon>Ecdysozoa</taxon>
        <taxon>Nematoda</taxon>
        <taxon>Chromadorea</taxon>
        <taxon>Rhabditida</taxon>
        <taxon>Spirurina</taxon>
        <taxon>Spiruromorpha</taxon>
        <taxon>Filarioidea</taxon>
        <taxon>Onchocercidae</taxon>
        <taxon>Loa</taxon>
    </lineage>
</organism>
<dbReference type="InterPro" id="IPR031984">
    <property type="entry name" value="SLC3A2_N"/>
</dbReference>
<dbReference type="PANTHER" id="PTHR10357:SF230">
    <property type="entry name" value="GLYCOSYL HYDROLASE FAMILY 13 CATALYTIC DOMAIN-CONTAINING PROTEIN"/>
    <property type="match status" value="1"/>
</dbReference>
<feature type="domain" description="Glycosyl hydrolase family 13 catalytic" evidence="4">
    <location>
        <begin position="150"/>
        <end position="551"/>
    </location>
</feature>
<evidence type="ECO:0000256" key="1">
    <source>
        <dbReference type="ARBA" id="ARBA00001657"/>
    </source>
</evidence>
<comment type="catalytic activity">
    <reaction evidence="1">
        <text>Hydrolysis of terminal, non-reducing (1-&gt;4)-linked alpha-D-glucose residues with release of alpha-D-glucose.</text>
        <dbReference type="EC" id="3.2.1.20"/>
    </reaction>
</comment>
<dbReference type="eggNOG" id="KOG0471">
    <property type="taxonomic scope" value="Eukaryota"/>
</dbReference>
<keyword evidence="3" id="KW-0472">Membrane</keyword>
<dbReference type="Pfam" id="PF16028">
    <property type="entry name" value="SLC3A2_N"/>
    <property type="match status" value="1"/>
</dbReference>
<dbReference type="Pfam" id="PF00128">
    <property type="entry name" value="Alpha-amylase"/>
    <property type="match status" value="1"/>
</dbReference>
<dbReference type="GO" id="GO:0004558">
    <property type="term" value="F:alpha-1,4-glucosidase activity"/>
    <property type="evidence" value="ECO:0007669"/>
    <property type="project" value="UniProtKB-EC"/>
</dbReference>
<dbReference type="AlphaFoldDB" id="A0A1I7VKW1"/>